<gene>
    <name evidence="1" type="ORF">A2U01_0019093</name>
</gene>
<feature type="non-terminal residue" evidence="1">
    <location>
        <position position="126"/>
    </location>
</feature>
<organism evidence="1 2">
    <name type="scientific">Trifolium medium</name>
    <dbReference type="NCBI Taxonomy" id="97028"/>
    <lineage>
        <taxon>Eukaryota</taxon>
        <taxon>Viridiplantae</taxon>
        <taxon>Streptophyta</taxon>
        <taxon>Embryophyta</taxon>
        <taxon>Tracheophyta</taxon>
        <taxon>Spermatophyta</taxon>
        <taxon>Magnoliopsida</taxon>
        <taxon>eudicotyledons</taxon>
        <taxon>Gunneridae</taxon>
        <taxon>Pentapetalae</taxon>
        <taxon>rosids</taxon>
        <taxon>fabids</taxon>
        <taxon>Fabales</taxon>
        <taxon>Fabaceae</taxon>
        <taxon>Papilionoideae</taxon>
        <taxon>50 kb inversion clade</taxon>
        <taxon>NPAAA clade</taxon>
        <taxon>Hologalegina</taxon>
        <taxon>IRL clade</taxon>
        <taxon>Trifolieae</taxon>
        <taxon>Trifolium</taxon>
    </lineage>
</organism>
<evidence type="ECO:0000313" key="2">
    <source>
        <dbReference type="Proteomes" id="UP000265520"/>
    </source>
</evidence>
<accession>A0A392NHY4</accession>
<dbReference type="GO" id="GO:0009507">
    <property type="term" value="C:chloroplast"/>
    <property type="evidence" value="ECO:0007669"/>
    <property type="project" value="TreeGrafter"/>
</dbReference>
<sequence length="126" mass="13849">MKSVWFGEQTVQEMTMLSTSVLSIKWTLRGKPKSVLAGVGGDLILRVTSNFTLNQISGQVIQHEELWDLSASSASAQAFFWTSRVLFATTESVKDLADSAKNLSANFSTKKENMDIYPDPSGDPTK</sequence>
<dbReference type="PANTHER" id="PTHR36334:SF1">
    <property type="entry name" value="PROTEIN, PUTATIVE (DUF2358)-RELATED"/>
    <property type="match status" value="1"/>
</dbReference>
<comment type="caution">
    <text evidence="1">The sequence shown here is derived from an EMBL/GenBank/DDBJ whole genome shotgun (WGS) entry which is preliminary data.</text>
</comment>
<dbReference type="AlphaFoldDB" id="A0A392NHY4"/>
<dbReference type="PANTHER" id="PTHR36334">
    <property type="entry name" value="PROTEIN, PUTATIVE (DUF2358)-RELATED"/>
    <property type="match status" value="1"/>
</dbReference>
<dbReference type="EMBL" id="LXQA010036701">
    <property type="protein sequence ID" value="MCH98094.1"/>
    <property type="molecule type" value="Genomic_DNA"/>
</dbReference>
<protein>
    <submittedName>
        <fullName evidence="1">Uncharacterized protein</fullName>
    </submittedName>
</protein>
<dbReference type="Proteomes" id="UP000265520">
    <property type="component" value="Unassembled WGS sequence"/>
</dbReference>
<reference evidence="1 2" key="1">
    <citation type="journal article" date="2018" name="Front. Plant Sci.">
        <title>Red Clover (Trifolium pratense) and Zigzag Clover (T. medium) - A Picture of Genomic Similarities and Differences.</title>
        <authorList>
            <person name="Dluhosova J."/>
            <person name="Istvanek J."/>
            <person name="Nedelnik J."/>
            <person name="Repkova J."/>
        </authorList>
    </citation>
    <scope>NUCLEOTIDE SEQUENCE [LARGE SCALE GENOMIC DNA]</scope>
    <source>
        <strain evidence="2">cv. 10/8</strain>
        <tissue evidence="1">Leaf</tissue>
    </source>
</reference>
<evidence type="ECO:0000313" key="1">
    <source>
        <dbReference type="EMBL" id="MCH98094.1"/>
    </source>
</evidence>
<name>A0A392NHY4_9FABA</name>
<proteinExistence type="predicted"/>
<keyword evidence="2" id="KW-1185">Reference proteome</keyword>